<evidence type="ECO:0000313" key="2">
    <source>
        <dbReference type="EMBL" id="KAK6115444.1"/>
    </source>
</evidence>
<evidence type="ECO:0000259" key="1">
    <source>
        <dbReference type="Pfam" id="PF13960"/>
    </source>
</evidence>
<dbReference type="Pfam" id="PF13960">
    <property type="entry name" value="DUF4218"/>
    <property type="match status" value="1"/>
</dbReference>
<dbReference type="InterPro" id="IPR025452">
    <property type="entry name" value="DUF4218"/>
</dbReference>
<reference evidence="2 3" key="1">
    <citation type="journal article" date="2021" name="Comput. Struct. Biotechnol. J.">
        <title>De novo genome assembly of the potent medicinal plant Rehmannia glutinosa using nanopore technology.</title>
        <authorList>
            <person name="Ma L."/>
            <person name="Dong C."/>
            <person name="Song C."/>
            <person name="Wang X."/>
            <person name="Zheng X."/>
            <person name="Niu Y."/>
            <person name="Chen S."/>
            <person name="Feng W."/>
        </authorList>
    </citation>
    <scope>NUCLEOTIDE SEQUENCE [LARGE SCALE GENOMIC DNA]</scope>
    <source>
        <strain evidence="2">DH-2019</strain>
    </source>
</reference>
<feature type="domain" description="DUF4218" evidence="1">
    <location>
        <begin position="332"/>
        <end position="445"/>
    </location>
</feature>
<accession>A0ABR0TYX9</accession>
<gene>
    <name evidence="2" type="ORF">DH2020_007713</name>
</gene>
<organism evidence="2 3">
    <name type="scientific">Rehmannia glutinosa</name>
    <name type="common">Chinese foxglove</name>
    <dbReference type="NCBI Taxonomy" id="99300"/>
    <lineage>
        <taxon>Eukaryota</taxon>
        <taxon>Viridiplantae</taxon>
        <taxon>Streptophyta</taxon>
        <taxon>Embryophyta</taxon>
        <taxon>Tracheophyta</taxon>
        <taxon>Spermatophyta</taxon>
        <taxon>Magnoliopsida</taxon>
        <taxon>eudicotyledons</taxon>
        <taxon>Gunneridae</taxon>
        <taxon>Pentapetalae</taxon>
        <taxon>asterids</taxon>
        <taxon>lamiids</taxon>
        <taxon>Lamiales</taxon>
        <taxon>Orobanchaceae</taxon>
        <taxon>Rehmannieae</taxon>
        <taxon>Rehmannia</taxon>
    </lineage>
</organism>
<keyword evidence="3" id="KW-1185">Reference proteome</keyword>
<dbReference type="EMBL" id="JABTTQ020003506">
    <property type="protein sequence ID" value="KAK6115444.1"/>
    <property type="molecule type" value="Genomic_DNA"/>
</dbReference>
<dbReference type="PANTHER" id="PTHR48258:SF4">
    <property type="entry name" value="DUF4216 DOMAIN-CONTAINING PROTEIN"/>
    <property type="match status" value="1"/>
</dbReference>
<protein>
    <recommendedName>
        <fullName evidence="1">DUF4218 domain-containing protein</fullName>
    </recommendedName>
</protein>
<dbReference type="Pfam" id="PF02992">
    <property type="entry name" value="Transposase_21"/>
    <property type="match status" value="1"/>
</dbReference>
<evidence type="ECO:0000313" key="3">
    <source>
        <dbReference type="Proteomes" id="UP001318860"/>
    </source>
</evidence>
<dbReference type="Proteomes" id="UP001318860">
    <property type="component" value="Unassembled WGS sequence"/>
</dbReference>
<dbReference type="InterPro" id="IPR004242">
    <property type="entry name" value="Transposase_21"/>
</dbReference>
<proteinExistence type="predicted"/>
<dbReference type="PANTHER" id="PTHR48258">
    <property type="entry name" value="DUF4218 DOMAIN-CONTAINING PROTEIN-RELATED"/>
    <property type="match status" value="1"/>
</dbReference>
<comment type="caution">
    <text evidence="2">The sequence shown here is derived from an EMBL/GenBank/DDBJ whole genome shotgun (WGS) entry which is preliminary data.</text>
</comment>
<name>A0ABR0TYX9_REHGL</name>
<sequence>MCMKEQYMFLTVLVPGPRNPKDKLDVYLQPLIAELKHLWEVGAYSYDISKKQNFQMRVALMWTISDFPAYSMLSGWSTAGRLACPYCMDKSDAFTLRCSGKQLWFDNHRKFLPTDHIYRKDMHTFRREKTVTTLPPIVRPGSEILRDLEVLGLKKVTELEATYINGRISKTCGWKKRSIFWDLPYWSSNLIRHNLDVMHIEKNVFENVFNTVMNVKGKTKDTSKSRDELNGYCNRPEFERDSATGKYPKACYTLDKQSKTALCEWVSSLKFPDGYASNLGRCVDMENLKLYGMKSHDCHVFMQRLIPIAFRELLPAHVWKALTELSLFFKDLTSTVIGTNDMIRLERDIPLILCKLERIFPPSFFDSMEHLPIHLAYEAKIAGPVHYRWMYPFERYLRKLKSNVKNKAKVEGSISNAYLVEEASSFCSYYFEDHVSTKHRNVPRNDDIHADVDDHEENISVFKHPGKAFGKEKMRFINDEEYKAARIYILLNCDEVQPYIEYV</sequence>